<evidence type="ECO:0000313" key="2">
    <source>
        <dbReference type="Proteomes" id="UP000315364"/>
    </source>
</evidence>
<reference evidence="1 2" key="1">
    <citation type="submission" date="2019-07" db="EMBL/GenBank/DDBJ databases">
        <title>Full genome sequence of Devosia sp. Gsoil 520.</title>
        <authorList>
            <person name="Im W.-T."/>
        </authorList>
    </citation>
    <scope>NUCLEOTIDE SEQUENCE [LARGE SCALE GENOMIC DNA]</scope>
    <source>
        <strain evidence="1 2">Gsoil 520</strain>
    </source>
</reference>
<sequence>MYEVFDSFCKIPTWDTPHALDEGRFRAALSEVVHLADFSPEEMGRYIQLNHAEPIWPKTAAQLDKVINRLVEYATVEQKRAHRRV</sequence>
<name>A0A5B8LP19_9HYPH</name>
<dbReference type="RefSeq" id="WP_146288620.1">
    <property type="nucleotide sequence ID" value="NZ_CP042304.1"/>
</dbReference>
<protein>
    <recommendedName>
        <fullName evidence="3">CdiI immunity protein domain-containing protein</fullName>
    </recommendedName>
</protein>
<keyword evidence="2" id="KW-1185">Reference proteome</keyword>
<dbReference type="AlphaFoldDB" id="A0A5B8LP19"/>
<gene>
    <name evidence="1" type="ORF">FPZ08_03065</name>
</gene>
<organism evidence="1 2">
    <name type="scientific">Devosia ginsengisoli</name>
    <dbReference type="NCBI Taxonomy" id="400770"/>
    <lineage>
        <taxon>Bacteria</taxon>
        <taxon>Pseudomonadati</taxon>
        <taxon>Pseudomonadota</taxon>
        <taxon>Alphaproteobacteria</taxon>
        <taxon>Hyphomicrobiales</taxon>
        <taxon>Devosiaceae</taxon>
        <taxon>Devosia</taxon>
    </lineage>
</organism>
<evidence type="ECO:0008006" key="3">
    <source>
        <dbReference type="Google" id="ProtNLM"/>
    </source>
</evidence>
<proteinExistence type="predicted"/>
<dbReference type="OrthoDB" id="8455839at2"/>
<dbReference type="KEGG" id="dea:FPZ08_03065"/>
<dbReference type="EMBL" id="CP042304">
    <property type="protein sequence ID" value="QDZ09811.1"/>
    <property type="molecule type" value="Genomic_DNA"/>
</dbReference>
<dbReference type="Proteomes" id="UP000315364">
    <property type="component" value="Chromosome"/>
</dbReference>
<evidence type="ECO:0000313" key="1">
    <source>
        <dbReference type="EMBL" id="QDZ09811.1"/>
    </source>
</evidence>
<accession>A0A5B8LP19</accession>